<dbReference type="GO" id="GO:0005525">
    <property type="term" value="F:GTP binding"/>
    <property type="evidence" value="ECO:0007669"/>
    <property type="project" value="UniProtKB-KW"/>
</dbReference>
<organism evidence="5 6">
    <name type="scientific">Cichlidogyrus casuarinus</name>
    <dbReference type="NCBI Taxonomy" id="1844966"/>
    <lineage>
        <taxon>Eukaryota</taxon>
        <taxon>Metazoa</taxon>
        <taxon>Spiralia</taxon>
        <taxon>Lophotrochozoa</taxon>
        <taxon>Platyhelminthes</taxon>
        <taxon>Monogenea</taxon>
        <taxon>Monopisthocotylea</taxon>
        <taxon>Dactylogyridea</taxon>
        <taxon>Ancyrocephalidae</taxon>
        <taxon>Cichlidogyrus</taxon>
    </lineage>
</organism>
<evidence type="ECO:0000256" key="2">
    <source>
        <dbReference type="ARBA" id="ARBA00022741"/>
    </source>
</evidence>
<dbReference type="InterPro" id="IPR001806">
    <property type="entry name" value="Small_GTPase"/>
</dbReference>
<dbReference type="PROSITE" id="PS51419">
    <property type="entry name" value="RAB"/>
    <property type="match status" value="1"/>
</dbReference>
<dbReference type="PANTHER" id="PTHR47979">
    <property type="entry name" value="DRAB11-RELATED"/>
    <property type="match status" value="1"/>
</dbReference>
<dbReference type="SMART" id="SM00177">
    <property type="entry name" value="ARF"/>
    <property type="match status" value="1"/>
</dbReference>
<gene>
    <name evidence="5" type="primary">RAB4</name>
    <name evidence="5" type="ORF">Ciccas_002024</name>
</gene>
<dbReference type="EMBL" id="JBJKFK010000148">
    <property type="protein sequence ID" value="KAL3319301.1"/>
    <property type="molecule type" value="Genomic_DNA"/>
</dbReference>
<dbReference type="PRINTS" id="PR00449">
    <property type="entry name" value="RASTRNSFRMNG"/>
</dbReference>
<accession>A0ABD2QKM3</accession>
<comment type="caution">
    <text evidence="5">The sequence shown here is derived from an EMBL/GenBank/DDBJ whole genome shotgun (WGS) entry which is preliminary data.</text>
</comment>
<keyword evidence="2" id="KW-0547">Nucleotide-binding</keyword>
<reference evidence="5 6" key="1">
    <citation type="submission" date="2024-11" db="EMBL/GenBank/DDBJ databases">
        <title>Adaptive evolution of stress response genes in parasites aligns with host niche diversity.</title>
        <authorList>
            <person name="Hahn C."/>
            <person name="Resl P."/>
        </authorList>
    </citation>
    <scope>NUCLEOTIDE SEQUENCE [LARGE SCALE GENOMIC DNA]</scope>
    <source>
        <strain evidence="5">EGGRZ-B1_66</strain>
        <tissue evidence="5">Body</tissue>
    </source>
</reference>
<evidence type="ECO:0000313" key="5">
    <source>
        <dbReference type="EMBL" id="KAL3319301.1"/>
    </source>
</evidence>
<dbReference type="SMART" id="SM00176">
    <property type="entry name" value="RAN"/>
    <property type="match status" value="1"/>
</dbReference>
<dbReference type="Pfam" id="PF00071">
    <property type="entry name" value="Ras"/>
    <property type="match status" value="1"/>
</dbReference>
<protein>
    <submittedName>
        <fullName evidence="5">Ras- protein Rab-4A</fullName>
    </submittedName>
</protein>
<dbReference type="InterPro" id="IPR005225">
    <property type="entry name" value="Small_GTP-bd"/>
</dbReference>
<dbReference type="CDD" id="cd00154">
    <property type="entry name" value="Rab"/>
    <property type="match status" value="1"/>
</dbReference>
<dbReference type="NCBIfam" id="TIGR00231">
    <property type="entry name" value="small_GTP"/>
    <property type="match status" value="1"/>
</dbReference>
<dbReference type="SUPFAM" id="SSF52540">
    <property type="entry name" value="P-loop containing nucleoside triphosphate hydrolases"/>
    <property type="match status" value="1"/>
</dbReference>
<dbReference type="Proteomes" id="UP001626550">
    <property type="component" value="Unassembled WGS sequence"/>
</dbReference>
<dbReference type="FunFam" id="3.40.50.300:FF:001072">
    <property type="entry name" value="Rab family GTPase"/>
    <property type="match status" value="1"/>
</dbReference>
<dbReference type="SMART" id="SM00174">
    <property type="entry name" value="RHO"/>
    <property type="match status" value="1"/>
</dbReference>
<evidence type="ECO:0000256" key="4">
    <source>
        <dbReference type="SAM" id="MobiDB-lite"/>
    </source>
</evidence>
<sequence>MTNMMDNYDYLFKFLIIGNAGAGKTCILRRFLDNCFKENSVHTIGVEFGTKLLTVNGKSIKLQIWDTAGQERFQCVTRSYYRGAVGCLIVYDITNRDSFNQVANWLATARELSSSNLVTILVGNKADLAATSREVNTSDAEQFYIENKLNAFLETSAKSGDNVADTFVAATRAVLENAMLTHTQESHADMNGHNSNVLFDSRTKGQSRSCDC</sequence>
<keyword evidence="6" id="KW-1185">Reference proteome</keyword>
<feature type="region of interest" description="Disordered" evidence="4">
    <location>
        <begin position="185"/>
        <end position="212"/>
    </location>
</feature>
<dbReference type="Gene3D" id="3.40.50.300">
    <property type="entry name" value="P-loop containing nucleotide triphosphate hydrolases"/>
    <property type="match status" value="1"/>
</dbReference>
<evidence type="ECO:0000256" key="3">
    <source>
        <dbReference type="ARBA" id="ARBA00023134"/>
    </source>
</evidence>
<name>A0ABD2QKM3_9PLAT</name>
<dbReference type="AlphaFoldDB" id="A0ABD2QKM3"/>
<dbReference type="SMART" id="SM00173">
    <property type="entry name" value="RAS"/>
    <property type="match status" value="1"/>
</dbReference>
<comment type="similarity">
    <text evidence="1">Belongs to the small GTPase superfamily. Rab family.</text>
</comment>
<dbReference type="InterPro" id="IPR027417">
    <property type="entry name" value="P-loop_NTPase"/>
</dbReference>
<proteinExistence type="inferred from homology"/>
<keyword evidence="3" id="KW-0342">GTP-binding</keyword>
<evidence type="ECO:0000313" key="6">
    <source>
        <dbReference type="Proteomes" id="UP001626550"/>
    </source>
</evidence>
<dbReference type="InterPro" id="IPR050209">
    <property type="entry name" value="Rab_GTPases_membrane_traffic"/>
</dbReference>
<feature type="compositionally biased region" description="Polar residues" evidence="4">
    <location>
        <begin position="192"/>
        <end position="212"/>
    </location>
</feature>
<evidence type="ECO:0000256" key="1">
    <source>
        <dbReference type="ARBA" id="ARBA00006270"/>
    </source>
</evidence>
<dbReference type="SMART" id="SM00175">
    <property type="entry name" value="RAB"/>
    <property type="match status" value="1"/>
</dbReference>
<dbReference type="PROSITE" id="PS51421">
    <property type="entry name" value="RAS"/>
    <property type="match status" value="1"/>
</dbReference>